<evidence type="ECO:0000313" key="4">
    <source>
        <dbReference type="Proteomes" id="UP000008495"/>
    </source>
</evidence>
<feature type="signal peptide" evidence="2">
    <location>
        <begin position="1"/>
        <end position="29"/>
    </location>
</feature>
<dbReference type="OrthoDB" id="9889506at2"/>
<reference evidence="3 4" key="1">
    <citation type="submission" date="2012-08" db="EMBL/GenBank/DDBJ databases">
        <title>Whole genome shotgun sequence of Austwickia chelonae NBRC 105200.</title>
        <authorList>
            <person name="Yoshida I."/>
            <person name="Hosoyama A."/>
            <person name="Tsuchikane K."/>
            <person name="Katsumata H."/>
            <person name="Ando Y."/>
            <person name="Ohji S."/>
            <person name="Hamada M."/>
            <person name="Tamura T."/>
            <person name="Yamazoe A."/>
            <person name="Yamazaki S."/>
            <person name="Fujita N."/>
        </authorList>
    </citation>
    <scope>NUCLEOTIDE SEQUENCE [LARGE SCALE GENOMIC DNA]</scope>
    <source>
        <strain evidence="3 4">NBRC 105200</strain>
    </source>
</reference>
<evidence type="ECO:0000256" key="1">
    <source>
        <dbReference type="SAM" id="MobiDB-lite"/>
    </source>
</evidence>
<feature type="chain" id="PRO_5039724168" description="Phytase-like domain-containing protein" evidence="2">
    <location>
        <begin position="30"/>
        <end position="363"/>
    </location>
</feature>
<evidence type="ECO:0000256" key="2">
    <source>
        <dbReference type="SAM" id="SignalP"/>
    </source>
</evidence>
<sequence length="363" mass="37718">MNVKTSRFLPGRLGLLGKVLAVTTCAALAAAGCGSRQVSTSAVASTPSASTSSPAADVAENPQGPATTDAAAGVMSVQNLAAPAGRLLDGLECRAKVASTVRQTLYAHELNGSIARMVERQGQFSFQPVLLARGGGMGDVGSGMETFVATDPQGRLHYIEVSMTRDDAGKVASSLLTTDVVLGEGYDKAKALGASVAFHINGDPEIFVVDAKGQLLRYEMTAAARQIKLSEPKVVATGLRNVTSMSVESFDLDGNLAVDEQAATRVLIVDGDTVKQTIVLRDGTHDGLTPVLGPHPEIRDATAITRMWCAQPDGPMTDQGGLVFFWNTGGGVIFTGTYTPAVKKPNLAYSTRIDPAVTGLLAG</sequence>
<evidence type="ECO:0000313" key="3">
    <source>
        <dbReference type="EMBL" id="GAB79239.1"/>
    </source>
</evidence>
<feature type="compositionally biased region" description="Low complexity" evidence="1">
    <location>
        <begin position="45"/>
        <end position="59"/>
    </location>
</feature>
<feature type="region of interest" description="Disordered" evidence="1">
    <location>
        <begin position="45"/>
        <end position="68"/>
    </location>
</feature>
<keyword evidence="4" id="KW-1185">Reference proteome</keyword>
<dbReference type="RefSeq" id="WP_006503996.1">
    <property type="nucleotide sequence ID" value="NZ_BAGZ01000022.1"/>
</dbReference>
<dbReference type="Proteomes" id="UP000008495">
    <property type="component" value="Unassembled WGS sequence"/>
</dbReference>
<proteinExistence type="predicted"/>
<evidence type="ECO:0008006" key="5">
    <source>
        <dbReference type="Google" id="ProtNLM"/>
    </source>
</evidence>
<keyword evidence="2" id="KW-0732">Signal</keyword>
<dbReference type="AlphaFoldDB" id="K6VR60"/>
<dbReference type="PROSITE" id="PS51257">
    <property type="entry name" value="PROKAR_LIPOPROTEIN"/>
    <property type="match status" value="1"/>
</dbReference>
<name>K6VR60_9MICO</name>
<gene>
    <name evidence="3" type="ORF">AUCHE_22_00090</name>
</gene>
<protein>
    <recommendedName>
        <fullName evidence="5">Phytase-like domain-containing protein</fullName>
    </recommendedName>
</protein>
<comment type="caution">
    <text evidence="3">The sequence shown here is derived from an EMBL/GenBank/DDBJ whole genome shotgun (WGS) entry which is preliminary data.</text>
</comment>
<organism evidence="3 4">
    <name type="scientific">Austwickia chelonae NBRC 105200</name>
    <dbReference type="NCBI Taxonomy" id="1184607"/>
    <lineage>
        <taxon>Bacteria</taxon>
        <taxon>Bacillati</taxon>
        <taxon>Actinomycetota</taxon>
        <taxon>Actinomycetes</taxon>
        <taxon>Micrococcales</taxon>
        <taxon>Dermatophilaceae</taxon>
        <taxon>Austwickia</taxon>
    </lineage>
</organism>
<accession>K6VR60</accession>
<dbReference type="EMBL" id="BAGZ01000022">
    <property type="protein sequence ID" value="GAB79239.1"/>
    <property type="molecule type" value="Genomic_DNA"/>
</dbReference>